<accession>A0A844GGG8</accession>
<evidence type="ECO:0000313" key="8">
    <source>
        <dbReference type="EMBL" id="MTD60239.1"/>
    </source>
</evidence>
<keyword evidence="6" id="KW-0472">Membrane</keyword>
<keyword evidence="4" id="KW-0418">Kinase</keyword>
<evidence type="ECO:0000259" key="7">
    <source>
        <dbReference type="Pfam" id="PF02782"/>
    </source>
</evidence>
<evidence type="ECO:0000256" key="2">
    <source>
        <dbReference type="ARBA" id="ARBA00022679"/>
    </source>
</evidence>
<dbReference type="Pfam" id="PF02782">
    <property type="entry name" value="FGGY_C"/>
    <property type="match status" value="1"/>
</dbReference>
<feature type="domain" description="Carbohydrate kinase FGGY C-terminal" evidence="7">
    <location>
        <begin position="48"/>
        <end position="139"/>
    </location>
</feature>
<dbReference type="AlphaFoldDB" id="A0A844GGG8"/>
<dbReference type="GO" id="GO:0004370">
    <property type="term" value="F:glycerol kinase activity"/>
    <property type="evidence" value="ECO:0007669"/>
    <property type="project" value="TreeGrafter"/>
</dbReference>
<dbReference type="InterPro" id="IPR018485">
    <property type="entry name" value="FGGY_C"/>
</dbReference>
<dbReference type="RefSeq" id="WP_154779673.1">
    <property type="nucleotide sequence ID" value="NZ_WMBC01000002.1"/>
</dbReference>
<evidence type="ECO:0000256" key="6">
    <source>
        <dbReference type="SAM" id="Phobius"/>
    </source>
</evidence>
<evidence type="ECO:0000256" key="3">
    <source>
        <dbReference type="ARBA" id="ARBA00022741"/>
    </source>
</evidence>
<dbReference type="PANTHER" id="PTHR10196:SF69">
    <property type="entry name" value="GLYCEROL KINASE"/>
    <property type="match status" value="1"/>
</dbReference>
<keyword evidence="5" id="KW-0067">ATP-binding</keyword>
<dbReference type="EMBL" id="WMBC01000002">
    <property type="protein sequence ID" value="MTD60239.1"/>
    <property type="molecule type" value="Genomic_DNA"/>
</dbReference>
<keyword evidence="2" id="KW-0808">Transferase</keyword>
<evidence type="ECO:0000256" key="5">
    <source>
        <dbReference type="ARBA" id="ARBA00022840"/>
    </source>
</evidence>
<proteinExistence type="inferred from homology"/>
<protein>
    <recommendedName>
        <fullName evidence="7">Carbohydrate kinase FGGY C-terminal domain-containing protein</fullName>
    </recommendedName>
</protein>
<evidence type="ECO:0000313" key="9">
    <source>
        <dbReference type="Proteomes" id="UP000437824"/>
    </source>
</evidence>
<keyword evidence="6" id="KW-1133">Transmembrane helix</keyword>
<dbReference type="Gene3D" id="3.30.420.40">
    <property type="match status" value="1"/>
</dbReference>
<dbReference type="PANTHER" id="PTHR10196">
    <property type="entry name" value="SUGAR KINASE"/>
    <property type="match status" value="1"/>
</dbReference>
<evidence type="ECO:0000256" key="1">
    <source>
        <dbReference type="ARBA" id="ARBA00009156"/>
    </source>
</evidence>
<comment type="similarity">
    <text evidence="1">Belongs to the FGGY kinase family.</text>
</comment>
<keyword evidence="3" id="KW-0547">Nucleotide-binding</keyword>
<sequence>MAQGGSADIKTFANIPVSIILGIILGAIVGCLLCLFFETAYAKKHYVRTGILTGMTRTTKRKEIVRTALACIAYQITDVIKAMSTESGIDISELRVDGGPTKNKYLMQFQSDIVHVTVQVPSSEELSGIGVAYAAGIAAGIYNKKEVLNKMTRTRFTPQMQSDECVQKYAGWKNAVEQVLNK</sequence>
<keyword evidence="6" id="KW-0812">Transmembrane</keyword>
<organism evidence="8 9">
    <name type="scientific">Blautia luti DSM 14534 = JCM 17040</name>
    <dbReference type="NCBI Taxonomy" id="649762"/>
    <lineage>
        <taxon>Bacteria</taxon>
        <taxon>Bacillati</taxon>
        <taxon>Bacillota</taxon>
        <taxon>Clostridia</taxon>
        <taxon>Lachnospirales</taxon>
        <taxon>Lachnospiraceae</taxon>
        <taxon>Blautia</taxon>
    </lineage>
</organism>
<gene>
    <name evidence="8" type="ORF">GKZ57_02910</name>
</gene>
<feature type="transmembrane region" description="Helical" evidence="6">
    <location>
        <begin position="15"/>
        <end position="37"/>
    </location>
</feature>
<dbReference type="InterPro" id="IPR043129">
    <property type="entry name" value="ATPase_NBD"/>
</dbReference>
<dbReference type="SUPFAM" id="SSF53067">
    <property type="entry name" value="Actin-like ATPase domain"/>
    <property type="match status" value="1"/>
</dbReference>
<dbReference type="GO" id="GO:0005829">
    <property type="term" value="C:cytosol"/>
    <property type="evidence" value="ECO:0007669"/>
    <property type="project" value="TreeGrafter"/>
</dbReference>
<reference evidence="8 9" key="1">
    <citation type="submission" date="2019-11" db="EMBL/GenBank/DDBJ databases">
        <title>Draft genome sequence of Blautia luti DSM 14534T, isolated from human stool.</title>
        <authorList>
            <person name="Ortiz R."/>
            <person name="Melis-Arcos F."/>
            <person name="Covarrubias P."/>
            <person name="Cardenas J.P."/>
            <person name="Perez-Donoso J."/>
            <person name="Almonacid D."/>
        </authorList>
    </citation>
    <scope>NUCLEOTIDE SEQUENCE [LARGE SCALE GENOMIC DNA]</scope>
    <source>
        <strain evidence="8 9">DSM 14534</strain>
    </source>
</reference>
<dbReference type="GO" id="GO:0005524">
    <property type="term" value="F:ATP binding"/>
    <property type="evidence" value="ECO:0007669"/>
    <property type="project" value="UniProtKB-KW"/>
</dbReference>
<dbReference type="GO" id="GO:0006071">
    <property type="term" value="P:glycerol metabolic process"/>
    <property type="evidence" value="ECO:0007669"/>
    <property type="project" value="TreeGrafter"/>
</dbReference>
<evidence type="ECO:0000256" key="4">
    <source>
        <dbReference type="ARBA" id="ARBA00022777"/>
    </source>
</evidence>
<name>A0A844GGG8_9FIRM</name>
<dbReference type="Proteomes" id="UP000437824">
    <property type="component" value="Unassembled WGS sequence"/>
</dbReference>
<comment type="caution">
    <text evidence="8">The sequence shown here is derived from an EMBL/GenBank/DDBJ whole genome shotgun (WGS) entry which is preliminary data.</text>
</comment>